<proteinExistence type="predicted"/>
<gene>
    <name evidence="1" type="ORF">J0895_16985</name>
</gene>
<organism evidence="1 2">
    <name type="scientific">Phormidium pseudopriestleyi FRX01</name>
    <dbReference type="NCBI Taxonomy" id="1759528"/>
    <lineage>
        <taxon>Bacteria</taxon>
        <taxon>Bacillati</taxon>
        <taxon>Cyanobacteriota</taxon>
        <taxon>Cyanophyceae</taxon>
        <taxon>Oscillatoriophycideae</taxon>
        <taxon>Oscillatoriales</taxon>
        <taxon>Oscillatoriaceae</taxon>
        <taxon>Phormidium</taxon>
    </lineage>
</organism>
<dbReference type="InterPro" id="IPR050580">
    <property type="entry name" value="2H_phosphoesterase_YjcG-like"/>
</dbReference>
<dbReference type="RefSeq" id="WP_207089229.1">
    <property type="nucleotide sequence ID" value="NZ_JAFLQW010000454.1"/>
</dbReference>
<dbReference type="InterPro" id="IPR009097">
    <property type="entry name" value="Cyclic_Pdiesterase"/>
</dbReference>
<dbReference type="PANTHER" id="PTHR40037">
    <property type="entry name" value="PHOSPHOESTERASE YJCG-RELATED"/>
    <property type="match status" value="1"/>
</dbReference>
<dbReference type="EMBL" id="JAFLQW010000454">
    <property type="protein sequence ID" value="MBO0350756.1"/>
    <property type="molecule type" value="Genomic_DNA"/>
</dbReference>
<sequence>MISTDPTLYFIALLPPEAIQEEVTGYKQHFAENYQTRQALKSPPHVTLQAPFEWEVQKQGLLEKFLRGFASVRAPVPMVLSGFGSFPPRVVYINVKKTPELLLFQSKLAADLNSSLGIYDPKSKGRSFSPHMTIAFKDLRRHHFNVGWAEFKDRELYYECSASHLTLLIFQDRRWHICGEFPLKAPVAELLGEPN</sequence>
<evidence type="ECO:0000313" key="1">
    <source>
        <dbReference type="EMBL" id="MBO0350756.1"/>
    </source>
</evidence>
<accession>A0ABS3FVV0</accession>
<dbReference type="GO" id="GO:0016874">
    <property type="term" value="F:ligase activity"/>
    <property type="evidence" value="ECO:0007669"/>
    <property type="project" value="UniProtKB-KW"/>
</dbReference>
<dbReference type="SUPFAM" id="SSF55144">
    <property type="entry name" value="LigT-like"/>
    <property type="match status" value="1"/>
</dbReference>
<keyword evidence="2" id="KW-1185">Reference proteome</keyword>
<reference evidence="1 2" key="1">
    <citation type="submission" date="2021-03" db="EMBL/GenBank/DDBJ databases">
        <title>Metabolic Capacity of the Antarctic Cyanobacterium Phormidium pseudopriestleyi that Sustains Oxygenic Photosynthesis in the Presence of Hydrogen Sulfide.</title>
        <authorList>
            <person name="Lumian J.E."/>
            <person name="Jungblut A.D."/>
            <person name="Dillon M.L."/>
            <person name="Hawes I."/>
            <person name="Doran P.T."/>
            <person name="Mackey T.J."/>
            <person name="Dick G.J."/>
            <person name="Grettenberger C.L."/>
            <person name="Sumner D.Y."/>
        </authorList>
    </citation>
    <scope>NUCLEOTIDE SEQUENCE [LARGE SCALE GENOMIC DNA]</scope>
    <source>
        <strain evidence="1 2">FRX01</strain>
    </source>
</reference>
<dbReference type="PANTHER" id="PTHR40037:SF1">
    <property type="entry name" value="PHOSPHOESTERASE SAOUHSC_00951-RELATED"/>
    <property type="match status" value="1"/>
</dbReference>
<keyword evidence="1" id="KW-0436">Ligase</keyword>
<dbReference type="Proteomes" id="UP000664844">
    <property type="component" value="Unassembled WGS sequence"/>
</dbReference>
<name>A0ABS3FVV0_9CYAN</name>
<dbReference type="Gene3D" id="3.90.1140.10">
    <property type="entry name" value="Cyclic phosphodiesterase"/>
    <property type="match status" value="1"/>
</dbReference>
<evidence type="ECO:0000313" key="2">
    <source>
        <dbReference type="Proteomes" id="UP000664844"/>
    </source>
</evidence>
<comment type="caution">
    <text evidence="1">The sequence shown here is derived from an EMBL/GenBank/DDBJ whole genome shotgun (WGS) entry which is preliminary data.</text>
</comment>
<protein>
    <submittedName>
        <fullName evidence="1">2'-5' RNA ligase family protein</fullName>
    </submittedName>
</protein>
<dbReference type="Pfam" id="PF13563">
    <property type="entry name" value="2_5_RNA_ligase2"/>
    <property type="match status" value="1"/>
</dbReference>